<dbReference type="GO" id="GO:0000139">
    <property type="term" value="C:Golgi membrane"/>
    <property type="evidence" value="ECO:0007669"/>
    <property type="project" value="UniProtKB-SubCell"/>
</dbReference>
<evidence type="ECO:0000256" key="19">
    <source>
        <dbReference type="ARBA" id="ARBA00033291"/>
    </source>
</evidence>
<keyword evidence="22" id="KW-1185">Reference proteome</keyword>
<keyword evidence="8" id="KW-0812">Transmembrane</keyword>
<evidence type="ECO:0000256" key="13">
    <source>
        <dbReference type="ARBA" id="ARBA00023136"/>
    </source>
</evidence>
<dbReference type="PANTHER" id="PTHR46420">
    <property type="entry name" value="BETA-1,4-GLUCURONYLTRANSFERASE 1"/>
    <property type="match status" value="1"/>
</dbReference>
<dbReference type="Proteomes" id="UP000001307">
    <property type="component" value="Unassembled WGS sequence"/>
</dbReference>
<evidence type="ECO:0000313" key="21">
    <source>
        <dbReference type="EMBL" id="CBY11716.1"/>
    </source>
</evidence>
<evidence type="ECO:0000256" key="4">
    <source>
        <dbReference type="ARBA" id="ARBA00008539"/>
    </source>
</evidence>
<evidence type="ECO:0000256" key="20">
    <source>
        <dbReference type="ARBA" id="ARBA00047852"/>
    </source>
</evidence>
<dbReference type="InterPro" id="IPR043189">
    <property type="entry name" value="B4GAT1"/>
</dbReference>
<evidence type="ECO:0000256" key="7">
    <source>
        <dbReference type="ARBA" id="ARBA00022679"/>
    </source>
</evidence>
<evidence type="ECO:0000256" key="16">
    <source>
        <dbReference type="ARBA" id="ARBA00030723"/>
    </source>
</evidence>
<keyword evidence="15" id="KW-0464">Manganese</keyword>
<dbReference type="PANTHER" id="PTHR46420:SF1">
    <property type="entry name" value="BETA-1,4-GLUCURONYLTRANSFERASE 1"/>
    <property type="match status" value="1"/>
</dbReference>
<evidence type="ECO:0000256" key="11">
    <source>
        <dbReference type="ARBA" id="ARBA00022989"/>
    </source>
</evidence>
<evidence type="ECO:0000256" key="10">
    <source>
        <dbReference type="ARBA" id="ARBA00022968"/>
    </source>
</evidence>
<gene>
    <name evidence="21" type="ORF">GSOID_T00016893001</name>
</gene>
<evidence type="ECO:0000256" key="18">
    <source>
        <dbReference type="ARBA" id="ARBA00032181"/>
    </source>
</evidence>
<dbReference type="GO" id="GO:0015020">
    <property type="term" value="F:glucuronosyltransferase activity"/>
    <property type="evidence" value="ECO:0007669"/>
    <property type="project" value="InterPro"/>
</dbReference>
<proteinExistence type="inferred from homology"/>
<reference evidence="21" key="1">
    <citation type="journal article" date="2010" name="Science">
        <title>Plasticity of animal genome architecture unmasked by rapid evolution of a pelagic tunicate.</title>
        <authorList>
            <person name="Denoeud F."/>
            <person name="Henriet S."/>
            <person name="Mungpakdee S."/>
            <person name="Aury J.M."/>
            <person name="Da Silva C."/>
            <person name="Brinkmann H."/>
            <person name="Mikhaleva J."/>
            <person name="Olsen L.C."/>
            <person name="Jubin C."/>
            <person name="Canestro C."/>
            <person name="Bouquet J.M."/>
            <person name="Danks G."/>
            <person name="Poulain J."/>
            <person name="Campsteijn C."/>
            <person name="Adamski M."/>
            <person name="Cross I."/>
            <person name="Yadetie F."/>
            <person name="Muffato M."/>
            <person name="Louis A."/>
            <person name="Butcher S."/>
            <person name="Tsagkogeorga G."/>
            <person name="Konrad A."/>
            <person name="Singh S."/>
            <person name="Jensen M.F."/>
            <person name="Cong E.H."/>
            <person name="Eikeseth-Otteraa H."/>
            <person name="Noel B."/>
            <person name="Anthouard V."/>
            <person name="Porcel B.M."/>
            <person name="Kachouri-Lafond R."/>
            <person name="Nishino A."/>
            <person name="Ugolini M."/>
            <person name="Chourrout P."/>
            <person name="Nishida H."/>
            <person name="Aasland R."/>
            <person name="Huzurbazar S."/>
            <person name="Westhof E."/>
            <person name="Delsuc F."/>
            <person name="Lehrach H."/>
            <person name="Reinhardt R."/>
            <person name="Weissenbach J."/>
            <person name="Roy S.W."/>
            <person name="Artiguenave F."/>
            <person name="Postlethwait J.H."/>
            <person name="Manak J.R."/>
            <person name="Thompson E.M."/>
            <person name="Jaillon O."/>
            <person name="Du Pasquier L."/>
            <person name="Boudinot P."/>
            <person name="Liberles D.A."/>
            <person name="Volff J.N."/>
            <person name="Philippe H."/>
            <person name="Lenhard B."/>
            <person name="Roest Crollius H."/>
            <person name="Wincker P."/>
            <person name="Chourrout D."/>
        </authorList>
    </citation>
    <scope>NUCLEOTIDE SEQUENCE [LARGE SCALE GENOMIC DNA]</scope>
</reference>
<name>E4XPC8_OIKDI</name>
<dbReference type="EMBL" id="FN653091">
    <property type="protein sequence ID" value="CBY11716.1"/>
    <property type="molecule type" value="Genomic_DNA"/>
</dbReference>
<protein>
    <recommendedName>
        <fullName evidence="5">Beta-1,4-glucuronyltransferase 1</fullName>
    </recommendedName>
    <alternativeName>
        <fullName evidence="16">I-beta-1,3-N-acetylglucosaminyltransferase</fullName>
    </alternativeName>
    <alternativeName>
        <fullName evidence="19">N-acetyllactosaminide beta-1,3-N-acetylglucosaminyltransferase</fullName>
    </alternativeName>
    <alternativeName>
        <fullName evidence="17">Poly-N-acetyllactosamine extension enzyme</fullName>
    </alternativeName>
    <alternativeName>
        <fullName evidence="18">UDP-GlcNAc:betaGal beta-1,3-N-acetylglucosaminyltransferase 1</fullName>
    </alternativeName>
</protein>
<sequence>MSTTDTLSSNWTETWQPFMITKRAAVQFDERFDDFDFDRKSQFCEMHLADYSIAIFADGFLVKEGFDKSPPPRLFGYAHRNWYLFNYHFKDELQKKYNTTRACVENSRMLKKLHFSISEDFARSDIQKVKRGVPARLEHELVYAVSDEEKEAFEGRTRATTNRKLAVKRYSPAEQNKLNEAAKADAYKKFDEAISWELD</sequence>
<keyword evidence="11" id="KW-1133">Transmembrane helix</keyword>
<evidence type="ECO:0000256" key="14">
    <source>
        <dbReference type="ARBA" id="ARBA00023180"/>
    </source>
</evidence>
<comment type="cofactor">
    <cofactor evidence="1">
        <name>Mn(2+)</name>
        <dbReference type="ChEBI" id="CHEBI:29035"/>
    </cofactor>
</comment>
<dbReference type="InParanoid" id="E4XPC8"/>
<evidence type="ECO:0000256" key="2">
    <source>
        <dbReference type="ARBA" id="ARBA00004323"/>
    </source>
</evidence>
<evidence type="ECO:0000256" key="8">
    <source>
        <dbReference type="ARBA" id="ARBA00022692"/>
    </source>
</evidence>
<dbReference type="AlphaFoldDB" id="E4XPC8"/>
<keyword evidence="6" id="KW-0328">Glycosyltransferase</keyword>
<evidence type="ECO:0000256" key="17">
    <source>
        <dbReference type="ARBA" id="ARBA00032175"/>
    </source>
</evidence>
<evidence type="ECO:0000256" key="6">
    <source>
        <dbReference type="ARBA" id="ARBA00022676"/>
    </source>
</evidence>
<evidence type="ECO:0000256" key="3">
    <source>
        <dbReference type="ARBA" id="ARBA00004922"/>
    </source>
</evidence>
<accession>E4XPC8</accession>
<keyword evidence="13" id="KW-0472">Membrane</keyword>
<comment type="subcellular location">
    <subcellularLocation>
        <location evidence="2">Golgi apparatus membrane</location>
        <topology evidence="2">Single-pass type II membrane protein</topology>
    </subcellularLocation>
</comment>
<keyword evidence="9" id="KW-0479">Metal-binding</keyword>
<dbReference type="UniPathway" id="UPA00378"/>
<evidence type="ECO:0000256" key="12">
    <source>
        <dbReference type="ARBA" id="ARBA00023034"/>
    </source>
</evidence>
<evidence type="ECO:0000313" key="22">
    <source>
        <dbReference type="Proteomes" id="UP000001307"/>
    </source>
</evidence>
<evidence type="ECO:0000256" key="15">
    <source>
        <dbReference type="ARBA" id="ARBA00023211"/>
    </source>
</evidence>
<organism evidence="21">
    <name type="scientific">Oikopleura dioica</name>
    <name type="common">Tunicate</name>
    <dbReference type="NCBI Taxonomy" id="34765"/>
    <lineage>
        <taxon>Eukaryota</taxon>
        <taxon>Metazoa</taxon>
        <taxon>Chordata</taxon>
        <taxon>Tunicata</taxon>
        <taxon>Appendicularia</taxon>
        <taxon>Copelata</taxon>
        <taxon>Oikopleuridae</taxon>
        <taxon>Oikopleura</taxon>
    </lineage>
</organism>
<keyword evidence="14" id="KW-0325">Glycoprotein</keyword>
<comment type="catalytic activity">
    <reaction evidence="20">
        <text>3-O-[beta-D-Xyl-(1-&gt;4)-Rib-ol-P-Rib-ol-P-3-beta-D-GalNAc-(1-&gt;3)-beta-D-GlcNAc-(1-&gt;4)-(O-6-P-alpha-D-Man)]-Thr-[protein] + UDP-alpha-D-glucuronate = 3-O-[beta-D-GlcA-(1-&gt;3)-beta-D-Xyl-(1-&gt;4)-Rib-ol-P-Rib-ol-P-3-beta-D-GalNAc-(1-&gt;3)-beta-D-GlcNAc-(1-&gt;4)-(O-6-P-alpha-D-Man)]-Thr-[protein] + UDP + H(+)</text>
        <dbReference type="Rhea" id="RHEA:46860"/>
        <dbReference type="Rhea" id="RHEA-COMP:15023"/>
        <dbReference type="Rhea" id="RHEA-COMP:17482"/>
        <dbReference type="ChEBI" id="CHEBI:15378"/>
        <dbReference type="ChEBI" id="CHEBI:58052"/>
        <dbReference type="ChEBI" id="CHEBI:58223"/>
        <dbReference type="ChEBI" id="CHEBI:142405"/>
        <dbReference type="ChEBI" id="CHEBI:177336"/>
    </reaction>
</comment>
<evidence type="ECO:0000256" key="5">
    <source>
        <dbReference type="ARBA" id="ARBA00017962"/>
    </source>
</evidence>
<dbReference type="GO" id="GO:0046872">
    <property type="term" value="F:metal ion binding"/>
    <property type="evidence" value="ECO:0007669"/>
    <property type="project" value="UniProtKB-KW"/>
</dbReference>
<keyword evidence="7" id="KW-0808">Transferase</keyword>
<dbReference type="Pfam" id="PF13896">
    <property type="entry name" value="Glyco_transf_49"/>
    <property type="match status" value="1"/>
</dbReference>
<evidence type="ECO:0000256" key="1">
    <source>
        <dbReference type="ARBA" id="ARBA00001936"/>
    </source>
</evidence>
<evidence type="ECO:0000256" key="9">
    <source>
        <dbReference type="ARBA" id="ARBA00022723"/>
    </source>
</evidence>
<dbReference type="GO" id="GO:0035269">
    <property type="term" value="P:protein O-linked glycosylation via mannose"/>
    <property type="evidence" value="ECO:0007669"/>
    <property type="project" value="TreeGrafter"/>
</dbReference>
<keyword evidence="10" id="KW-0735">Signal-anchor</keyword>
<keyword evidence="12" id="KW-0333">Golgi apparatus</keyword>
<comment type="similarity">
    <text evidence="4">Belongs to the glycosyltransferase 49 family.</text>
</comment>
<comment type="pathway">
    <text evidence="3">Protein modification; protein glycosylation.</text>
</comment>